<keyword evidence="2" id="KW-0808">Transferase</keyword>
<dbReference type="Pfam" id="PF14497">
    <property type="entry name" value="GST_C_3"/>
    <property type="match status" value="1"/>
</dbReference>
<evidence type="ECO:0000259" key="6">
    <source>
        <dbReference type="PROSITE" id="PS50405"/>
    </source>
</evidence>
<dbReference type="EC" id="2.5.1.18" evidence="1"/>
<dbReference type="PROSITE" id="PS50404">
    <property type="entry name" value="GST_NTER"/>
    <property type="match status" value="1"/>
</dbReference>
<evidence type="ECO:0000259" key="5">
    <source>
        <dbReference type="PROSITE" id="PS50404"/>
    </source>
</evidence>
<dbReference type="PANTHER" id="PTHR11571">
    <property type="entry name" value="GLUTATHIONE S-TRANSFERASE"/>
    <property type="match status" value="1"/>
</dbReference>
<evidence type="ECO:0000256" key="3">
    <source>
        <dbReference type="ARBA" id="ARBA00038317"/>
    </source>
</evidence>
<dbReference type="InterPro" id="IPR004046">
    <property type="entry name" value="GST_C"/>
</dbReference>
<proteinExistence type="inferred from homology"/>
<dbReference type="SFLD" id="SFLDS00019">
    <property type="entry name" value="Glutathione_Transferase_(cytos"/>
    <property type="match status" value="1"/>
</dbReference>
<dbReference type="AlphaFoldDB" id="A0A8K0JWA7"/>
<dbReference type="InterPro" id="IPR040079">
    <property type="entry name" value="Glutathione_S-Trfase"/>
</dbReference>
<dbReference type="InterPro" id="IPR036282">
    <property type="entry name" value="Glutathione-S-Trfase_C_sf"/>
</dbReference>
<keyword evidence="8" id="KW-1185">Reference proteome</keyword>
<protein>
    <recommendedName>
        <fullName evidence="1">glutathione transferase</fullName>
        <ecNumber evidence="1">2.5.1.18</ecNumber>
    </recommendedName>
</protein>
<gene>
    <name evidence="7" type="ORF">J437_LFUL007867</name>
</gene>
<dbReference type="EMBL" id="KZ308176">
    <property type="protein sequence ID" value="KAG8223846.1"/>
    <property type="molecule type" value="Genomic_DNA"/>
</dbReference>
<dbReference type="InterPro" id="IPR050213">
    <property type="entry name" value="GST_superfamily"/>
</dbReference>
<dbReference type="SFLD" id="SFLDG01205">
    <property type="entry name" value="AMPS.1"/>
    <property type="match status" value="1"/>
</dbReference>
<sequence length="192" mass="21798">MAPTYKLNYFDVRGRGEPIRFIFHQAGVSFEDNRISKEHWGTIKPTTPFGKLPFLEEDGKVIVQSLAIERYLARKFKLIGKDEWDALQCDAVQAFFEADAAKKEEKKAAVINDQAPFYLSRFDEQVKKNGGYLVNGQLTWADLHFVATLQVTCDMLGKDVVASHANLAAHREKILNLPNIKAWVAKRPTTPF</sequence>
<dbReference type="OrthoDB" id="414243at2759"/>
<dbReference type="Pfam" id="PF02798">
    <property type="entry name" value="GST_N"/>
    <property type="match status" value="1"/>
</dbReference>
<reference evidence="7" key="1">
    <citation type="submission" date="2013-04" db="EMBL/GenBank/DDBJ databases">
        <authorList>
            <person name="Qu J."/>
            <person name="Murali S.C."/>
            <person name="Bandaranaike D."/>
            <person name="Bellair M."/>
            <person name="Blankenburg K."/>
            <person name="Chao H."/>
            <person name="Dinh H."/>
            <person name="Doddapaneni H."/>
            <person name="Downs B."/>
            <person name="Dugan-Rocha S."/>
            <person name="Elkadiri S."/>
            <person name="Gnanaolivu R.D."/>
            <person name="Hernandez B."/>
            <person name="Javaid M."/>
            <person name="Jayaseelan J.C."/>
            <person name="Lee S."/>
            <person name="Li M."/>
            <person name="Ming W."/>
            <person name="Munidasa M."/>
            <person name="Muniz J."/>
            <person name="Nguyen L."/>
            <person name="Ongeri F."/>
            <person name="Osuji N."/>
            <person name="Pu L.-L."/>
            <person name="Puazo M."/>
            <person name="Qu C."/>
            <person name="Quiroz J."/>
            <person name="Raj R."/>
            <person name="Weissenberger G."/>
            <person name="Xin Y."/>
            <person name="Zou X."/>
            <person name="Han Y."/>
            <person name="Richards S."/>
            <person name="Worley K."/>
            <person name="Muzny D."/>
            <person name="Gibbs R."/>
        </authorList>
    </citation>
    <scope>NUCLEOTIDE SEQUENCE</scope>
    <source>
        <strain evidence="7">Sampled in the wild</strain>
    </source>
</reference>
<dbReference type="InterPro" id="IPR004045">
    <property type="entry name" value="Glutathione_S-Trfase_N"/>
</dbReference>
<dbReference type="Gene3D" id="1.20.1050.10">
    <property type="match status" value="1"/>
</dbReference>
<evidence type="ECO:0000256" key="4">
    <source>
        <dbReference type="ARBA" id="ARBA00047960"/>
    </source>
</evidence>
<accession>A0A8K0JWA7</accession>
<dbReference type="GO" id="GO:0006749">
    <property type="term" value="P:glutathione metabolic process"/>
    <property type="evidence" value="ECO:0007669"/>
    <property type="project" value="TreeGrafter"/>
</dbReference>
<dbReference type="PROSITE" id="PS50405">
    <property type="entry name" value="GST_CTER"/>
    <property type="match status" value="1"/>
</dbReference>
<evidence type="ECO:0000256" key="2">
    <source>
        <dbReference type="ARBA" id="ARBA00022679"/>
    </source>
</evidence>
<evidence type="ECO:0000313" key="7">
    <source>
        <dbReference type="EMBL" id="KAG8223846.1"/>
    </source>
</evidence>
<dbReference type="CDD" id="cd03192">
    <property type="entry name" value="GST_C_Sigma_like"/>
    <property type="match status" value="1"/>
</dbReference>
<dbReference type="SUPFAM" id="SSF52833">
    <property type="entry name" value="Thioredoxin-like"/>
    <property type="match status" value="1"/>
</dbReference>
<dbReference type="InterPro" id="IPR010987">
    <property type="entry name" value="Glutathione-S-Trfase_C-like"/>
</dbReference>
<feature type="domain" description="GST N-terminal" evidence="5">
    <location>
        <begin position="3"/>
        <end position="80"/>
    </location>
</feature>
<dbReference type="Gene3D" id="3.40.30.10">
    <property type="entry name" value="Glutaredoxin"/>
    <property type="match status" value="1"/>
</dbReference>
<dbReference type="FunFam" id="3.40.30.10:FF:000035">
    <property type="entry name" value="hematopoietic prostaglandin D synthase"/>
    <property type="match status" value="1"/>
</dbReference>
<dbReference type="InterPro" id="IPR036249">
    <property type="entry name" value="Thioredoxin-like_sf"/>
</dbReference>
<dbReference type="SUPFAM" id="SSF47616">
    <property type="entry name" value="GST C-terminal domain-like"/>
    <property type="match status" value="1"/>
</dbReference>
<dbReference type="Proteomes" id="UP000792457">
    <property type="component" value="Unassembled WGS sequence"/>
</dbReference>
<reference evidence="7" key="2">
    <citation type="submission" date="2017-10" db="EMBL/GenBank/DDBJ databases">
        <title>Ladona fulva Genome sequencing and assembly.</title>
        <authorList>
            <person name="Murali S."/>
            <person name="Richards S."/>
            <person name="Bandaranaike D."/>
            <person name="Bellair M."/>
            <person name="Blankenburg K."/>
            <person name="Chao H."/>
            <person name="Dinh H."/>
            <person name="Doddapaneni H."/>
            <person name="Dugan-Rocha S."/>
            <person name="Elkadiri S."/>
            <person name="Gnanaolivu R."/>
            <person name="Hernandez B."/>
            <person name="Skinner E."/>
            <person name="Javaid M."/>
            <person name="Lee S."/>
            <person name="Li M."/>
            <person name="Ming W."/>
            <person name="Munidasa M."/>
            <person name="Muniz J."/>
            <person name="Nguyen L."/>
            <person name="Hughes D."/>
            <person name="Osuji N."/>
            <person name="Pu L.-L."/>
            <person name="Puazo M."/>
            <person name="Qu C."/>
            <person name="Quiroz J."/>
            <person name="Raj R."/>
            <person name="Weissenberger G."/>
            <person name="Xin Y."/>
            <person name="Zou X."/>
            <person name="Han Y."/>
            <person name="Worley K."/>
            <person name="Muzny D."/>
            <person name="Gibbs R."/>
        </authorList>
    </citation>
    <scope>NUCLEOTIDE SEQUENCE</scope>
    <source>
        <strain evidence="7">Sampled in the wild</strain>
    </source>
</reference>
<dbReference type="CDD" id="cd03039">
    <property type="entry name" value="GST_N_Sigma_like"/>
    <property type="match status" value="1"/>
</dbReference>
<feature type="domain" description="GST C-terminal" evidence="6">
    <location>
        <begin position="66"/>
        <end position="192"/>
    </location>
</feature>
<name>A0A8K0JWA7_LADFU</name>
<comment type="catalytic activity">
    <reaction evidence="4">
        <text>RX + glutathione = an S-substituted glutathione + a halide anion + H(+)</text>
        <dbReference type="Rhea" id="RHEA:16437"/>
        <dbReference type="ChEBI" id="CHEBI:15378"/>
        <dbReference type="ChEBI" id="CHEBI:16042"/>
        <dbReference type="ChEBI" id="CHEBI:17792"/>
        <dbReference type="ChEBI" id="CHEBI:57925"/>
        <dbReference type="ChEBI" id="CHEBI:90779"/>
        <dbReference type="EC" id="2.5.1.18"/>
    </reaction>
</comment>
<dbReference type="GO" id="GO:0004364">
    <property type="term" value="F:glutathione transferase activity"/>
    <property type="evidence" value="ECO:0007669"/>
    <property type="project" value="UniProtKB-EC"/>
</dbReference>
<dbReference type="FunFam" id="1.20.1050.10:FF:000030">
    <property type="entry name" value="Glutathione S-transferase S1"/>
    <property type="match status" value="1"/>
</dbReference>
<organism evidence="7 8">
    <name type="scientific">Ladona fulva</name>
    <name type="common">Scarce chaser dragonfly</name>
    <name type="synonym">Libellula fulva</name>
    <dbReference type="NCBI Taxonomy" id="123851"/>
    <lineage>
        <taxon>Eukaryota</taxon>
        <taxon>Metazoa</taxon>
        <taxon>Ecdysozoa</taxon>
        <taxon>Arthropoda</taxon>
        <taxon>Hexapoda</taxon>
        <taxon>Insecta</taxon>
        <taxon>Pterygota</taxon>
        <taxon>Palaeoptera</taxon>
        <taxon>Odonata</taxon>
        <taxon>Epiprocta</taxon>
        <taxon>Anisoptera</taxon>
        <taxon>Libelluloidea</taxon>
        <taxon>Libellulidae</taxon>
        <taxon>Ladona</taxon>
    </lineage>
</organism>
<comment type="caution">
    <text evidence="7">The sequence shown here is derived from an EMBL/GenBank/DDBJ whole genome shotgun (WGS) entry which is preliminary data.</text>
</comment>
<dbReference type="GO" id="GO:0004602">
    <property type="term" value="F:glutathione peroxidase activity"/>
    <property type="evidence" value="ECO:0007669"/>
    <property type="project" value="UniProtKB-ARBA"/>
</dbReference>
<evidence type="ECO:0000313" key="8">
    <source>
        <dbReference type="Proteomes" id="UP000792457"/>
    </source>
</evidence>
<dbReference type="SFLD" id="SFLDG00363">
    <property type="entry name" value="AMPS_(cytGST):_Alpha-__Mu-__Pi"/>
    <property type="match status" value="1"/>
</dbReference>
<evidence type="ECO:0000256" key="1">
    <source>
        <dbReference type="ARBA" id="ARBA00012452"/>
    </source>
</evidence>
<comment type="similarity">
    <text evidence="3">Belongs to the GST superfamily. Sigma family.</text>
</comment>
<dbReference type="PANTHER" id="PTHR11571:SF224">
    <property type="entry name" value="HEMATOPOIETIC PROSTAGLANDIN D SYNTHASE"/>
    <property type="match status" value="1"/>
</dbReference>